<proteinExistence type="predicted"/>
<sequence length="126" mass="14814">MNSQPISDEALRKRKRGAIETADERESQLSKDRERKRKKVEEETEEQRVKWLEYQPELSSVDRKLLKNFCKKMDKLRHVLCPVCNESCPSIVLVNGKCRRCYSEKIMPNKFSAENNMDPGEVPEEL</sequence>
<feature type="compositionally biased region" description="Basic and acidic residues" evidence="1">
    <location>
        <begin position="22"/>
        <end position="33"/>
    </location>
</feature>
<dbReference type="AlphaFoldDB" id="A0A2I1HLJ4"/>
<evidence type="ECO:0000313" key="3">
    <source>
        <dbReference type="Proteomes" id="UP000234323"/>
    </source>
</evidence>
<accession>A0A2I1HLJ4</accession>
<feature type="region of interest" description="Disordered" evidence="1">
    <location>
        <begin position="1"/>
        <end position="45"/>
    </location>
</feature>
<evidence type="ECO:0000313" key="2">
    <source>
        <dbReference type="EMBL" id="PKY59744.1"/>
    </source>
</evidence>
<organism evidence="2 3">
    <name type="scientific">Rhizophagus irregularis</name>
    <dbReference type="NCBI Taxonomy" id="588596"/>
    <lineage>
        <taxon>Eukaryota</taxon>
        <taxon>Fungi</taxon>
        <taxon>Fungi incertae sedis</taxon>
        <taxon>Mucoromycota</taxon>
        <taxon>Glomeromycotina</taxon>
        <taxon>Glomeromycetes</taxon>
        <taxon>Glomerales</taxon>
        <taxon>Glomeraceae</taxon>
        <taxon>Rhizophagus</taxon>
    </lineage>
</organism>
<dbReference type="EMBL" id="LLXI01003738">
    <property type="protein sequence ID" value="PKY59744.1"/>
    <property type="molecule type" value="Genomic_DNA"/>
</dbReference>
<gene>
    <name evidence="2" type="ORF">RhiirA4_482749</name>
</gene>
<comment type="caution">
    <text evidence="2">The sequence shown here is derived from an EMBL/GenBank/DDBJ whole genome shotgun (WGS) entry which is preliminary data.</text>
</comment>
<protein>
    <submittedName>
        <fullName evidence="2">Uncharacterized protein</fullName>
    </submittedName>
</protein>
<evidence type="ECO:0000256" key="1">
    <source>
        <dbReference type="SAM" id="MobiDB-lite"/>
    </source>
</evidence>
<dbReference type="Proteomes" id="UP000234323">
    <property type="component" value="Unassembled WGS sequence"/>
</dbReference>
<dbReference type="VEuPathDB" id="FungiDB:RhiirFUN_003926"/>
<name>A0A2I1HLJ4_9GLOM</name>
<reference evidence="2 3" key="1">
    <citation type="submission" date="2015-10" db="EMBL/GenBank/DDBJ databases">
        <title>Genome analyses suggest a sexual origin of heterokaryosis in a supposedly ancient asexual fungus.</title>
        <authorList>
            <person name="Ropars J."/>
            <person name="Sedzielewska K."/>
            <person name="Noel J."/>
            <person name="Charron P."/>
            <person name="Farinelli L."/>
            <person name="Marton T."/>
            <person name="Kruger M."/>
            <person name="Pelin A."/>
            <person name="Brachmann A."/>
            <person name="Corradi N."/>
        </authorList>
    </citation>
    <scope>NUCLEOTIDE SEQUENCE [LARGE SCALE GENOMIC DNA]</scope>
    <source>
        <strain evidence="2 3">A4</strain>
    </source>
</reference>
<dbReference type="SUPFAM" id="SSF58113">
    <property type="entry name" value="Apolipoprotein A-I"/>
    <property type="match status" value="1"/>
</dbReference>
<keyword evidence="3" id="KW-1185">Reference proteome</keyword>